<name>A0A2J7TLL6_METSI</name>
<dbReference type="RefSeq" id="WP_102841962.1">
    <property type="nucleotide sequence ID" value="NZ_PDZR01000001.1"/>
</dbReference>
<organism evidence="7 8">
    <name type="scientific">Methylocella silvestris</name>
    <dbReference type="NCBI Taxonomy" id="199596"/>
    <lineage>
        <taxon>Bacteria</taxon>
        <taxon>Pseudomonadati</taxon>
        <taxon>Pseudomonadota</taxon>
        <taxon>Alphaproteobacteria</taxon>
        <taxon>Hyphomicrobiales</taxon>
        <taxon>Beijerinckiaceae</taxon>
        <taxon>Methylocella</taxon>
    </lineage>
</organism>
<dbReference type="InterPro" id="IPR004603">
    <property type="entry name" value="DNA_mismatch_endonuc_vsr"/>
</dbReference>
<dbReference type="GO" id="GO:0004519">
    <property type="term" value="F:endonuclease activity"/>
    <property type="evidence" value="ECO:0007669"/>
    <property type="project" value="UniProtKB-KW"/>
</dbReference>
<comment type="function">
    <text evidence="6">May nick specific sequences that contain T:G mispairs resulting from m5C-deamination.</text>
</comment>
<gene>
    <name evidence="7" type="ORF">CR492_01705</name>
</gene>
<dbReference type="EC" id="3.1.-.-" evidence="6"/>
<dbReference type="EMBL" id="PDZR01000001">
    <property type="protein sequence ID" value="PNG27654.1"/>
    <property type="molecule type" value="Genomic_DNA"/>
</dbReference>
<dbReference type="PIRSF" id="PIRSF018267">
    <property type="entry name" value="VSR_endonuc"/>
    <property type="match status" value="1"/>
</dbReference>
<accession>A0A2J7TLL6</accession>
<dbReference type="Pfam" id="PF03852">
    <property type="entry name" value="Vsr"/>
    <property type="match status" value="1"/>
</dbReference>
<evidence type="ECO:0000256" key="4">
    <source>
        <dbReference type="ARBA" id="ARBA00022801"/>
    </source>
</evidence>
<dbReference type="CDD" id="cd00221">
    <property type="entry name" value="Vsr"/>
    <property type="match status" value="1"/>
</dbReference>
<evidence type="ECO:0000256" key="1">
    <source>
        <dbReference type="ARBA" id="ARBA00022722"/>
    </source>
</evidence>
<evidence type="ECO:0000256" key="6">
    <source>
        <dbReference type="PIRNR" id="PIRNR018267"/>
    </source>
</evidence>
<dbReference type="NCBIfam" id="TIGR00632">
    <property type="entry name" value="vsr"/>
    <property type="match status" value="1"/>
</dbReference>
<dbReference type="REBASE" id="259760">
    <property type="entry name" value="V.MsiTVCORF1700P"/>
</dbReference>
<dbReference type="GO" id="GO:0006298">
    <property type="term" value="P:mismatch repair"/>
    <property type="evidence" value="ECO:0007669"/>
    <property type="project" value="UniProtKB-UniRule"/>
</dbReference>
<dbReference type="Proteomes" id="UP000236286">
    <property type="component" value="Unassembled WGS sequence"/>
</dbReference>
<keyword evidence="4 6" id="KW-0378">Hydrolase</keyword>
<comment type="caution">
    <text evidence="7">The sequence shown here is derived from an EMBL/GenBank/DDBJ whole genome shotgun (WGS) entry which is preliminary data.</text>
</comment>
<comment type="similarity">
    <text evidence="6">Belongs to the vsr family.</text>
</comment>
<dbReference type="Gene3D" id="3.40.960.10">
    <property type="entry name" value="VSR Endonuclease"/>
    <property type="match status" value="1"/>
</dbReference>
<proteinExistence type="inferred from homology"/>
<evidence type="ECO:0000313" key="8">
    <source>
        <dbReference type="Proteomes" id="UP000236286"/>
    </source>
</evidence>
<dbReference type="GO" id="GO:0016787">
    <property type="term" value="F:hydrolase activity"/>
    <property type="evidence" value="ECO:0007669"/>
    <property type="project" value="UniProtKB-KW"/>
</dbReference>
<keyword evidence="3 6" id="KW-0227">DNA damage</keyword>
<sequence length="155" mass="17800">MVDTVDSITRSRMMAGIRSTNTRPELAIRKALHANGFRYRLHPSNVPGKPDLAFPRYKVAVFVNGCFWHGHDCHLFRLPATRADFWSAKITRNRQRDEDVRKQLRKTDWRVLTIWECAIRGRESIGLSNVITDVSSWLQTGAENREIRGIAHGAC</sequence>
<keyword evidence="5 6" id="KW-0234">DNA repair</keyword>
<evidence type="ECO:0000256" key="3">
    <source>
        <dbReference type="ARBA" id="ARBA00022763"/>
    </source>
</evidence>
<dbReference type="AlphaFoldDB" id="A0A2J7TLL6"/>
<evidence type="ECO:0000256" key="5">
    <source>
        <dbReference type="ARBA" id="ARBA00023204"/>
    </source>
</evidence>
<reference evidence="7 8" key="1">
    <citation type="submission" date="2017-10" db="EMBL/GenBank/DDBJ databases">
        <title>Genome announcement of Methylocella silvestris TVC from permafrost.</title>
        <authorList>
            <person name="Wang J."/>
            <person name="Geng K."/>
            <person name="Ul-Haque F."/>
            <person name="Crombie A.T."/>
            <person name="Street L.E."/>
            <person name="Wookey P.A."/>
            <person name="Murrell J.C."/>
            <person name="Pratscher J."/>
        </authorList>
    </citation>
    <scope>NUCLEOTIDE SEQUENCE [LARGE SCALE GENOMIC DNA]</scope>
    <source>
        <strain evidence="7 8">TVC</strain>
    </source>
</reference>
<keyword evidence="2 6" id="KW-0255">Endonuclease</keyword>
<keyword evidence="1 6" id="KW-0540">Nuclease</keyword>
<protein>
    <recommendedName>
        <fullName evidence="6">Very short patch repair endonuclease</fullName>
        <ecNumber evidence="6">3.1.-.-</ecNumber>
    </recommendedName>
</protein>
<evidence type="ECO:0000313" key="7">
    <source>
        <dbReference type="EMBL" id="PNG27654.1"/>
    </source>
</evidence>
<dbReference type="SUPFAM" id="SSF52980">
    <property type="entry name" value="Restriction endonuclease-like"/>
    <property type="match status" value="1"/>
</dbReference>
<dbReference type="OrthoDB" id="9801520at2"/>
<dbReference type="InterPro" id="IPR011335">
    <property type="entry name" value="Restrct_endonuc-II-like"/>
</dbReference>
<evidence type="ECO:0000256" key="2">
    <source>
        <dbReference type="ARBA" id="ARBA00022759"/>
    </source>
</evidence>